<evidence type="ECO:0000313" key="1">
    <source>
        <dbReference type="EMBL" id="TQV84985.1"/>
    </source>
</evidence>
<comment type="caution">
    <text evidence="1">The sequence shown here is derived from an EMBL/GenBank/DDBJ whole genome shotgun (WGS) entry which is preliminary data.</text>
</comment>
<dbReference type="Proteomes" id="UP000315439">
    <property type="component" value="Unassembled WGS sequence"/>
</dbReference>
<reference evidence="1 2" key="1">
    <citation type="submission" date="2019-07" db="EMBL/GenBank/DDBJ databases">
        <title>Draft genome for Aliikangiella sp. M105.</title>
        <authorList>
            <person name="Wang G."/>
        </authorList>
    </citation>
    <scope>NUCLEOTIDE SEQUENCE [LARGE SCALE GENOMIC DNA]</scope>
    <source>
        <strain evidence="1 2">M105</strain>
    </source>
</reference>
<keyword evidence="2" id="KW-1185">Reference proteome</keyword>
<dbReference type="EMBL" id="VIKS01000013">
    <property type="protein sequence ID" value="TQV84985.1"/>
    <property type="molecule type" value="Genomic_DNA"/>
</dbReference>
<name>A0A545U684_9GAMM</name>
<accession>A0A545U684</accession>
<gene>
    <name evidence="1" type="ORF">FLL46_21590</name>
</gene>
<dbReference type="AlphaFoldDB" id="A0A545U684"/>
<dbReference type="OrthoDB" id="5450709at2"/>
<proteinExistence type="predicted"/>
<dbReference type="RefSeq" id="WP_142933609.1">
    <property type="nucleotide sequence ID" value="NZ_ML660169.1"/>
</dbReference>
<organism evidence="1 2">
    <name type="scientific">Aliikangiella coralliicola</name>
    <dbReference type="NCBI Taxonomy" id="2592383"/>
    <lineage>
        <taxon>Bacteria</taxon>
        <taxon>Pseudomonadati</taxon>
        <taxon>Pseudomonadota</taxon>
        <taxon>Gammaproteobacteria</taxon>
        <taxon>Oceanospirillales</taxon>
        <taxon>Pleioneaceae</taxon>
        <taxon>Aliikangiella</taxon>
    </lineage>
</organism>
<dbReference type="Pfam" id="PF12094">
    <property type="entry name" value="DUF3570"/>
    <property type="match status" value="1"/>
</dbReference>
<evidence type="ECO:0000313" key="2">
    <source>
        <dbReference type="Proteomes" id="UP000315439"/>
    </source>
</evidence>
<sequence>MQLKKRRKFSIADKLAVAATALVGSSVNAEAEEDEWSFVGSILVYDEPDRVKAVEALLLAEKNYDETAKLTYKVVLDTLTGASANGAIAQNQIQTFTRPSGNGQYTIAPRETPLDDTFRDTRAQLNLSWSDVLGEDDRYTVGTNLSREYDYHSITVSGEYAKDFDRKNTTLSVGASFAFDSVLPEGGRPLAFSSMVINQGQFANDAAFRNAFNATRIDGDGSIDTAELLLGWTQIVNRRTIVQFNYSFADMSGYLTDPFKVLSVVNNNAISQDYVYENRPDSRTQHTLFGLVKHHLEESVLDFSYRFLTDDWEIDSHTLDFRWHFFSRDNTFWEPHIRFYQQSAADFYRPYLVENEALPEYASADYRVGEMTAWTLGLKYGFTINGGKRSEVRVEYYKQMPEASGAEVVAAAESLDLYPEVDAMTVLFTYFFQ</sequence>
<dbReference type="InterPro" id="IPR021953">
    <property type="entry name" value="DUF3570"/>
</dbReference>
<protein>
    <submittedName>
        <fullName evidence="1">DUF3570 domain-containing protein</fullName>
    </submittedName>
</protein>